<gene>
    <name evidence="1" type="ORF">Pfra01_000337300</name>
</gene>
<name>A0A9W6WYI3_9STRA</name>
<accession>A0A9W6WYI3</accession>
<evidence type="ECO:0000313" key="2">
    <source>
        <dbReference type="Proteomes" id="UP001165121"/>
    </source>
</evidence>
<evidence type="ECO:0000313" key="1">
    <source>
        <dbReference type="EMBL" id="GMF22650.1"/>
    </source>
</evidence>
<dbReference type="Proteomes" id="UP001165121">
    <property type="component" value="Unassembled WGS sequence"/>
</dbReference>
<dbReference type="EMBL" id="BSXT01000260">
    <property type="protein sequence ID" value="GMF22650.1"/>
    <property type="molecule type" value="Genomic_DNA"/>
</dbReference>
<dbReference type="AlphaFoldDB" id="A0A9W6WYI3"/>
<organism evidence="1 2">
    <name type="scientific">Phytophthora fragariaefolia</name>
    <dbReference type="NCBI Taxonomy" id="1490495"/>
    <lineage>
        <taxon>Eukaryota</taxon>
        <taxon>Sar</taxon>
        <taxon>Stramenopiles</taxon>
        <taxon>Oomycota</taxon>
        <taxon>Peronosporomycetes</taxon>
        <taxon>Peronosporales</taxon>
        <taxon>Peronosporaceae</taxon>
        <taxon>Phytophthora</taxon>
    </lineage>
</organism>
<protein>
    <submittedName>
        <fullName evidence="1">Unnamed protein product</fullName>
    </submittedName>
</protein>
<sequence length="105" mass="11624">MHSVVQRKLNEWEHGAPTLRRISADDVEENLNNAVDAFRLTVGLRTVRAGHIQASAKHPKDGRPELVRETGVSIGHNCLEQVVLSKHVIKKQRISPSMVSSTAGR</sequence>
<keyword evidence="2" id="KW-1185">Reference proteome</keyword>
<comment type="caution">
    <text evidence="1">The sequence shown here is derived from an EMBL/GenBank/DDBJ whole genome shotgun (WGS) entry which is preliminary data.</text>
</comment>
<dbReference type="OrthoDB" id="143689at2759"/>
<proteinExistence type="predicted"/>
<reference evidence="1" key="1">
    <citation type="submission" date="2023-04" db="EMBL/GenBank/DDBJ databases">
        <title>Phytophthora fragariaefolia NBRC 109709.</title>
        <authorList>
            <person name="Ichikawa N."/>
            <person name="Sato H."/>
            <person name="Tonouchi N."/>
        </authorList>
    </citation>
    <scope>NUCLEOTIDE SEQUENCE</scope>
    <source>
        <strain evidence="1">NBRC 109709</strain>
    </source>
</reference>